<evidence type="ECO:0000256" key="2">
    <source>
        <dbReference type="ARBA" id="ARBA00023015"/>
    </source>
</evidence>
<dbReference type="Pfam" id="PF00126">
    <property type="entry name" value="HTH_1"/>
    <property type="match status" value="1"/>
</dbReference>
<dbReference type="Gene3D" id="1.10.10.10">
    <property type="entry name" value="Winged helix-like DNA-binding domain superfamily/Winged helix DNA-binding domain"/>
    <property type="match status" value="1"/>
</dbReference>
<name>A0A936F4B9_9BACT</name>
<dbReference type="GO" id="GO:0003700">
    <property type="term" value="F:DNA-binding transcription factor activity"/>
    <property type="evidence" value="ECO:0007669"/>
    <property type="project" value="InterPro"/>
</dbReference>
<accession>A0A936F4B9</accession>
<keyword evidence="3" id="KW-0238">DNA-binding</keyword>
<evidence type="ECO:0000313" key="7">
    <source>
        <dbReference type="Proteomes" id="UP000709959"/>
    </source>
</evidence>
<proteinExistence type="inferred from homology"/>
<dbReference type="PRINTS" id="PR00039">
    <property type="entry name" value="HTHLYSR"/>
</dbReference>
<evidence type="ECO:0000256" key="3">
    <source>
        <dbReference type="ARBA" id="ARBA00023125"/>
    </source>
</evidence>
<reference evidence="6 7" key="1">
    <citation type="submission" date="2020-10" db="EMBL/GenBank/DDBJ databases">
        <title>Connecting structure to function with the recovery of over 1000 high-quality activated sludge metagenome-assembled genomes encoding full-length rRNA genes using long-read sequencing.</title>
        <authorList>
            <person name="Singleton C.M."/>
            <person name="Petriglieri F."/>
            <person name="Kristensen J.M."/>
            <person name="Kirkegaard R.H."/>
            <person name="Michaelsen T.Y."/>
            <person name="Andersen M.H."/>
            <person name="Karst S.M."/>
            <person name="Dueholm M.S."/>
            <person name="Nielsen P.H."/>
            <person name="Albertsen M."/>
        </authorList>
    </citation>
    <scope>NUCLEOTIDE SEQUENCE [LARGE SCALE GENOMIC DNA]</scope>
    <source>
        <strain evidence="6">OdNE_18-Q3-R46-58_MAXAC.008</strain>
    </source>
</reference>
<sequence>MDVRTLSTFAAAARTLNFTNAARSLGYAQSSVTAQIKSLEEDLGSSLFNRVGNRLELTEPGERFLVYAERILALTHEAKASLQDEAGVGTLRFTAPESVCTYLLPPVLKAFKDTFPRVHLQFLPGFVRDFKRQVLEGMVDFAFILEEPFPSKTLAVETLRDEEILIVAAPSHRFASARRVSAQDLLGEDVLLKALGCSYRNQFERQLITAGAHPGRFLEFQGVETIKRCVEVGLGIAPLPRMAVEAELQSGRLVAVPWEGPEIRISTHLVWNPARHLGTTERAFLEHVRAAFPASR</sequence>
<dbReference type="InterPro" id="IPR036390">
    <property type="entry name" value="WH_DNA-bd_sf"/>
</dbReference>
<dbReference type="InterPro" id="IPR036388">
    <property type="entry name" value="WH-like_DNA-bd_sf"/>
</dbReference>
<dbReference type="PROSITE" id="PS50931">
    <property type="entry name" value="HTH_LYSR"/>
    <property type="match status" value="1"/>
</dbReference>
<protein>
    <submittedName>
        <fullName evidence="6">LysR family transcriptional regulator</fullName>
    </submittedName>
</protein>
<gene>
    <name evidence="6" type="ORF">IPN91_09525</name>
</gene>
<dbReference type="SUPFAM" id="SSF46785">
    <property type="entry name" value="Winged helix' DNA-binding domain"/>
    <property type="match status" value="1"/>
</dbReference>
<dbReference type="SUPFAM" id="SSF53850">
    <property type="entry name" value="Periplasmic binding protein-like II"/>
    <property type="match status" value="1"/>
</dbReference>
<dbReference type="FunFam" id="1.10.10.10:FF:000001">
    <property type="entry name" value="LysR family transcriptional regulator"/>
    <property type="match status" value="1"/>
</dbReference>
<evidence type="ECO:0000256" key="4">
    <source>
        <dbReference type="ARBA" id="ARBA00023163"/>
    </source>
</evidence>
<comment type="caution">
    <text evidence="6">The sequence shown here is derived from an EMBL/GenBank/DDBJ whole genome shotgun (WGS) entry which is preliminary data.</text>
</comment>
<keyword evidence="2" id="KW-0805">Transcription regulation</keyword>
<dbReference type="Pfam" id="PF03466">
    <property type="entry name" value="LysR_substrate"/>
    <property type="match status" value="1"/>
</dbReference>
<evidence type="ECO:0000259" key="5">
    <source>
        <dbReference type="PROSITE" id="PS50931"/>
    </source>
</evidence>
<dbReference type="GO" id="GO:0000976">
    <property type="term" value="F:transcription cis-regulatory region binding"/>
    <property type="evidence" value="ECO:0007669"/>
    <property type="project" value="TreeGrafter"/>
</dbReference>
<dbReference type="PANTHER" id="PTHR30126">
    <property type="entry name" value="HTH-TYPE TRANSCRIPTIONAL REGULATOR"/>
    <property type="match status" value="1"/>
</dbReference>
<keyword evidence="4" id="KW-0804">Transcription</keyword>
<organism evidence="6 7">
    <name type="scientific">Candidatus Geothrix odensensis</name>
    <dbReference type="NCBI Taxonomy" id="2954440"/>
    <lineage>
        <taxon>Bacteria</taxon>
        <taxon>Pseudomonadati</taxon>
        <taxon>Acidobacteriota</taxon>
        <taxon>Holophagae</taxon>
        <taxon>Holophagales</taxon>
        <taxon>Holophagaceae</taxon>
        <taxon>Geothrix</taxon>
    </lineage>
</organism>
<dbReference type="Proteomes" id="UP000709959">
    <property type="component" value="Unassembled WGS sequence"/>
</dbReference>
<dbReference type="EMBL" id="JADKCH010000009">
    <property type="protein sequence ID" value="MBK8572867.1"/>
    <property type="molecule type" value="Genomic_DNA"/>
</dbReference>
<evidence type="ECO:0000313" key="6">
    <source>
        <dbReference type="EMBL" id="MBK8572867.1"/>
    </source>
</evidence>
<evidence type="ECO:0000256" key="1">
    <source>
        <dbReference type="ARBA" id="ARBA00009437"/>
    </source>
</evidence>
<dbReference type="CDD" id="cd05466">
    <property type="entry name" value="PBP2_LTTR_substrate"/>
    <property type="match status" value="1"/>
</dbReference>
<dbReference type="InterPro" id="IPR005119">
    <property type="entry name" value="LysR_subst-bd"/>
</dbReference>
<dbReference type="Gene3D" id="3.40.190.10">
    <property type="entry name" value="Periplasmic binding protein-like II"/>
    <property type="match status" value="2"/>
</dbReference>
<comment type="similarity">
    <text evidence="1">Belongs to the LysR transcriptional regulatory family.</text>
</comment>
<dbReference type="AlphaFoldDB" id="A0A936F4B9"/>
<dbReference type="PANTHER" id="PTHR30126:SF100">
    <property type="entry name" value="LYSR-FAMILY TRANSCRIPTIONAL REGULATOR"/>
    <property type="match status" value="1"/>
</dbReference>
<feature type="domain" description="HTH lysR-type" evidence="5">
    <location>
        <begin position="1"/>
        <end position="58"/>
    </location>
</feature>
<dbReference type="InterPro" id="IPR000847">
    <property type="entry name" value="LysR_HTH_N"/>
</dbReference>